<gene>
    <name evidence="4" type="ORF">O4H49_08955</name>
</gene>
<keyword evidence="3" id="KW-0460">Magnesium</keyword>
<dbReference type="NCBIfam" id="TIGR01549">
    <property type="entry name" value="HAD-SF-IA-v1"/>
    <property type="match status" value="1"/>
</dbReference>
<dbReference type="EMBL" id="JAPWGY010000002">
    <property type="protein sequence ID" value="MCZ4280902.1"/>
    <property type="molecule type" value="Genomic_DNA"/>
</dbReference>
<organism evidence="4 5">
    <name type="scientific">Kiloniella laminariae</name>
    <dbReference type="NCBI Taxonomy" id="454162"/>
    <lineage>
        <taxon>Bacteria</taxon>
        <taxon>Pseudomonadati</taxon>
        <taxon>Pseudomonadota</taxon>
        <taxon>Alphaproteobacteria</taxon>
        <taxon>Rhodospirillales</taxon>
        <taxon>Kiloniellaceae</taxon>
        <taxon>Kiloniella</taxon>
    </lineage>
</organism>
<comment type="caution">
    <text evidence="4">The sequence shown here is derived from an EMBL/GenBank/DDBJ whole genome shotgun (WGS) entry which is preliminary data.</text>
</comment>
<dbReference type="Proteomes" id="UP001069802">
    <property type="component" value="Unassembled WGS sequence"/>
</dbReference>
<dbReference type="Gene3D" id="3.40.50.1000">
    <property type="entry name" value="HAD superfamily/HAD-like"/>
    <property type="match status" value="1"/>
</dbReference>
<dbReference type="Pfam" id="PF00702">
    <property type="entry name" value="Hydrolase"/>
    <property type="match status" value="1"/>
</dbReference>
<dbReference type="InterPro" id="IPR051400">
    <property type="entry name" value="HAD-like_hydrolase"/>
</dbReference>
<dbReference type="PANTHER" id="PTHR46470">
    <property type="entry name" value="N-ACYLNEURAMINATE-9-PHOSPHATASE"/>
    <property type="match status" value="1"/>
</dbReference>
<comment type="cofactor">
    <cofactor evidence="1">
        <name>Mg(2+)</name>
        <dbReference type="ChEBI" id="CHEBI:18420"/>
    </cofactor>
</comment>
<proteinExistence type="predicted"/>
<dbReference type="InterPro" id="IPR006439">
    <property type="entry name" value="HAD-SF_hydro_IA"/>
</dbReference>
<reference evidence="4" key="1">
    <citation type="submission" date="2022-12" db="EMBL/GenBank/DDBJ databases">
        <title>Bacterial isolates from different developmental stages of Nematostella vectensis.</title>
        <authorList>
            <person name="Fraune S."/>
        </authorList>
    </citation>
    <scope>NUCLEOTIDE SEQUENCE</scope>
    <source>
        <strain evidence="4">G21630-S1</strain>
    </source>
</reference>
<accession>A0ABT4LLQ4</accession>
<dbReference type="RefSeq" id="WP_269423070.1">
    <property type="nucleotide sequence ID" value="NZ_JAPWGY010000002.1"/>
</dbReference>
<dbReference type="GO" id="GO:0016787">
    <property type="term" value="F:hydrolase activity"/>
    <property type="evidence" value="ECO:0007669"/>
    <property type="project" value="UniProtKB-KW"/>
</dbReference>
<dbReference type="SUPFAM" id="SSF56784">
    <property type="entry name" value="HAD-like"/>
    <property type="match status" value="1"/>
</dbReference>
<evidence type="ECO:0000256" key="2">
    <source>
        <dbReference type="ARBA" id="ARBA00022801"/>
    </source>
</evidence>
<protein>
    <submittedName>
        <fullName evidence="4">HAD family hydrolase</fullName>
    </submittedName>
</protein>
<evidence type="ECO:0000313" key="5">
    <source>
        <dbReference type="Proteomes" id="UP001069802"/>
    </source>
</evidence>
<keyword evidence="2 4" id="KW-0378">Hydrolase</keyword>
<dbReference type="InterPro" id="IPR023214">
    <property type="entry name" value="HAD_sf"/>
</dbReference>
<keyword evidence="5" id="KW-1185">Reference proteome</keyword>
<sequence length="252" mass="28101">MIKAITFDLWDTIVDDDSDEPKRAAQGLRSKRDERRHILWTALNEVEPIDLATVTLAYDVADASFNIVWKELFINWTVDQRIRAILNGLGRRLPTDLFNRVVKDTGDMEVNIPPNAIEGVKEALADLASRYKLCIVSDAIVTPGTGLRRILEQYDLKQYFSGFAFSDEVGHSKPHRSMFDSAASQLGVQVEEMLHIGDRDHNDIKGPHALGMKAILFTATRDADKGHTTADAIVERYADLPAAIDRLAAASK</sequence>
<dbReference type="InterPro" id="IPR036412">
    <property type="entry name" value="HAD-like_sf"/>
</dbReference>
<name>A0ABT4LLQ4_9PROT</name>
<evidence type="ECO:0000256" key="1">
    <source>
        <dbReference type="ARBA" id="ARBA00001946"/>
    </source>
</evidence>
<evidence type="ECO:0000313" key="4">
    <source>
        <dbReference type="EMBL" id="MCZ4280902.1"/>
    </source>
</evidence>
<dbReference type="SFLD" id="SFLDS00003">
    <property type="entry name" value="Haloacid_Dehalogenase"/>
    <property type="match status" value="1"/>
</dbReference>
<dbReference type="SFLD" id="SFLDG01129">
    <property type="entry name" value="C1.5:_HAD__Beta-PGM__Phosphata"/>
    <property type="match status" value="1"/>
</dbReference>
<dbReference type="Gene3D" id="1.10.150.400">
    <property type="match status" value="1"/>
</dbReference>
<evidence type="ECO:0000256" key="3">
    <source>
        <dbReference type="ARBA" id="ARBA00022842"/>
    </source>
</evidence>